<feature type="compositionally biased region" description="Acidic residues" evidence="1">
    <location>
        <begin position="105"/>
        <end position="116"/>
    </location>
</feature>
<feature type="region of interest" description="Disordered" evidence="1">
    <location>
        <begin position="55"/>
        <end position="199"/>
    </location>
</feature>
<feature type="compositionally biased region" description="Basic and acidic residues" evidence="1">
    <location>
        <begin position="117"/>
        <end position="128"/>
    </location>
</feature>
<protein>
    <submittedName>
        <fullName evidence="4">US4</fullName>
    </submittedName>
</protein>
<dbReference type="EMBL" id="MH160368">
    <property type="protein sequence ID" value="AWO70060.1"/>
    <property type="molecule type" value="Genomic_DNA"/>
</dbReference>
<reference evidence="4" key="1">
    <citation type="journal article" date="2018" name="J. ISSAAS">
        <title>Ultrasensitive capture of human herpes simplex virus genomes directly from clinical samples reveals extraordinarily limited evolution in cell culture.</title>
        <authorList>
            <person name="Greninger A.L."/>
            <person name="Roychoudhury P."/>
            <person name="Xie H."/>
            <person name="Casto A."/>
            <person name="Cent A."/>
            <person name="Pepper G."/>
            <person name="Koelle D.M."/>
            <person name="Huang M.-L."/>
            <person name="Wald A."/>
            <person name="Johnston C."/>
            <person name="Jerome K.R."/>
        </authorList>
    </citation>
    <scope>NUCLEOTIDE SEQUENCE</scope>
    <source>
        <strain evidence="3">HSV1-CULTURE-H9</strain>
        <strain evidence="4">HSV1-ORIGINAL-H9</strain>
    </source>
</reference>
<keyword evidence="2" id="KW-0812">Transmembrane</keyword>
<feature type="compositionally biased region" description="Polar residues" evidence="1">
    <location>
        <begin position="76"/>
        <end position="95"/>
    </location>
</feature>
<sequence length="266" mass="28047">MTAPRGAVLFAGWHKKTPTRVCGVFGIMSPGAMRAVVPIIPFLLVLVGVSGVPTNVSSTTQPQLQTTGRPSHEAPNMTQTGTTDSPTAISLTTPDHTPPMPSIGLEEEEEEEEGAGDGEHLKGGDGTRDTLPQSPGPAVPLAGDDEKDKPNRPVVPPPGPNNSPARPETSRPKTPPTSIGPLATRPTTQLPSKGRPLVPTPQHTPLFSFLTASPALDTLFVVSTVIHTLSFVCIVAMATHLCGGWSRRGRRTHPSVRYVCLPPERG</sequence>
<keyword evidence="2" id="KW-1133">Transmembrane helix</keyword>
<evidence type="ECO:0000313" key="3">
    <source>
        <dbReference type="EMBL" id="AWO70060.1"/>
    </source>
</evidence>
<organism evidence="4">
    <name type="scientific">Human herpesvirus 1</name>
    <name type="common">HHV-1</name>
    <name type="synonym">Human herpes simplex virus 1</name>
    <dbReference type="NCBI Taxonomy" id="10298"/>
    <lineage>
        <taxon>Viruses</taxon>
        <taxon>Duplodnaviria</taxon>
        <taxon>Heunggongvirae</taxon>
        <taxon>Peploviricota</taxon>
        <taxon>Herviviricetes</taxon>
        <taxon>Herpesvirales</taxon>
        <taxon>Orthoherpesviridae</taxon>
        <taxon>Alphaherpesvirinae</taxon>
        <taxon>Simplexvirus</taxon>
        <taxon>Simplexvirus humanalpha1</taxon>
    </lineage>
</organism>
<evidence type="ECO:0000313" key="4">
    <source>
        <dbReference type="EMBL" id="AWO70986.1"/>
    </source>
</evidence>
<evidence type="ECO:0000256" key="1">
    <source>
        <dbReference type="SAM" id="MobiDB-lite"/>
    </source>
</evidence>
<accession>A0A2U9A900</accession>
<feature type="compositionally biased region" description="Polar residues" evidence="1">
    <location>
        <begin position="55"/>
        <end position="69"/>
    </location>
</feature>
<keyword evidence="2" id="KW-0472">Membrane</keyword>
<feature type="transmembrane region" description="Helical" evidence="2">
    <location>
        <begin position="219"/>
        <end position="242"/>
    </location>
</feature>
<organismHost>
    <name type="scientific">Homo sapiens</name>
    <name type="common">Human</name>
    <dbReference type="NCBI Taxonomy" id="9606"/>
</organismHost>
<proteinExistence type="predicted"/>
<dbReference type="EMBL" id="MH160378">
    <property type="protein sequence ID" value="AWO70986.1"/>
    <property type="molecule type" value="Genomic_DNA"/>
</dbReference>
<name>A0A2U9A900_HHV1</name>
<evidence type="ECO:0000256" key="2">
    <source>
        <dbReference type="SAM" id="Phobius"/>
    </source>
</evidence>